<dbReference type="Pfam" id="PF01535">
    <property type="entry name" value="PPR"/>
    <property type="match status" value="9"/>
</dbReference>
<proteinExistence type="inferred from homology"/>
<evidence type="ECO:0000256" key="2">
    <source>
        <dbReference type="ARBA" id="ARBA00022737"/>
    </source>
</evidence>
<name>A0AAN9JN03_CLITE</name>
<dbReference type="NCBIfam" id="TIGR00756">
    <property type="entry name" value="PPR"/>
    <property type="match status" value="5"/>
</dbReference>
<sequence>MMLTLKHVTKHRFRSKPFFSSILNPSSSSSSSSYTCLPLSTASASSLSCPPSSSSTPFFVTQNDTAASFRNWFRTRHSTDPILNRIYRILSSGDDVSVVLSALSLRLSERLVLRVLYYVAAHGDILSCLKFFDWAGRQPHFHLTRATFVAIFKILSRADLVPLVLEFLHSFRRRAHGVRFHDTLVVGYAIAGKPDVALHLFGKMRFQGLDLDSFGYHVLLNSLAEKSYFNAFDVIVRQIRMRGYEDHVTHVIVVKGLCRQGRLEEAEVFLNGLVLSGTELQGPEVNFLVGALCESNRFERAVELVSQFGGSGLIPLEHAYGMWIKSLVQSGRLDEALEFFMQKRNSEGYFPGNVTYNILICSLLRKNRLLQVYDLLTDMNESCIPPDVVTMNSVLCFFCKLGMVDVALELYNSRSQFGLSLNHMAYKYLILTLCWDGSTMEAYSVLRSLVDQGYFPSSQTFSTLANALCREHKIDEMKELLHLALRRNFIPSFSTYNRFISALCRAGRVEDGYLIHGELDNVAARESYVKMIMAFIKSNRGDIAARLLVEMKGKGHKLTRPLCRAVIGCLLDMDNPRTRFYNLLEMLTHRVTHCEIYNCFIDGAGHAMKAELAREVYELMQGNGIMPNLSSQVLMMKSYLKSGRVSDALNYFNNLRNQGVARKELYNSLIIGLSKANKPGIAVQFLFDMLRVGLNPSIECYEEVVKKLCTFRRFHEAIHLVSIYEKLGRKLTSFLGNVLLFHSLVSPEIYNTCVHLRGEKEEGFSDYSALSLIIGAFSGRLQVSYCVEDLEQLIAKCFPVDIYTYNLLLRKLTNTDMDQACKLFDRICQGGYKPNRWTYDIMVHGLSNHGRKDEAKQLAEEMLRKGFHFRK</sequence>
<feature type="repeat" description="PPR" evidence="3">
    <location>
        <begin position="835"/>
        <end position="869"/>
    </location>
</feature>
<comment type="caution">
    <text evidence="4">The sequence shown here is derived from an EMBL/GenBank/DDBJ whole genome shotgun (WGS) entry which is preliminary data.</text>
</comment>
<dbReference type="InterPro" id="IPR002885">
    <property type="entry name" value="PPR_rpt"/>
</dbReference>
<feature type="repeat" description="PPR" evidence="3">
    <location>
        <begin position="457"/>
        <end position="491"/>
    </location>
</feature>
<comment type="similarity">
    <text evidence="1">Belongs to the PPR family. P subfamily.</text>
</comment>
<dbReference type="Proteomes" id="UP001359559">
    <property type="component" value="Unassembled WGS sequence"/>
</dbReference>
<feature type="repeat" description="PPR" evidence="3">
    <location>
        <begin position="352"/>
        <end position="386"/>
    </location>
</feature>
<accession>A0AAN9JN03</accession>
<feature type="repeat" description="PPR" evidence="3">
    <location>
        <begin position="246"/>
        <end position="280"/>
    </location>
</feature>
<evidence type="ECO:0008006" key="6">
    <source>
        <dbReference type="Google" id="ProtNLM"/>
    </source>
</evidence>
<keyword evidence="2" id="KW-0677">Repeat</keyword>
<gene>
    <name evidence="4" type="ORF">RJT34_11136</name>
</gene>
<feature type="repeat" description="PPR" evidence="3">
    <location>
        <begin position="662"/>
        <end position="696"/>
    </location>
</feature>
<evidence type="ECO:0000313" key="5">
    <source>
        <dbReference type="Proteomes" id="UP001359559"/>
    </source>
</evidence>
<evidence type="ECO:0000256" key="3">
    <source>
        <dbReference type="PROSITE-ProRule" id="PRU00708"/>
    </source>
</evidence>
<dbReference type="EMBL" id="JAYKXN010000003">
    <property type="protein sequence ID" value="KAK7300294.1"/>
    <property type="molecule type" value="Genomic_DNA"/>
</dbReference>
<dbReference type="PANTHER" id="PTHR47941">
    <property type="entry name" value="PENTATRICOPEPTIDE REPEAT-CONTAINING PROTEIN 3, MITOCHONDRIAL"/>
    <property type="match status" value="1"/>
</dbReference>
<feature type="repeat" description="PPR" evidence="3">
    <location>
        <begin position="593"/>
        <end position="627"/>
    </location>
</feature>
<dbReference type="Gene3D" id="1.25.40.10">
    <property type="entry name" value="Tetratricopeptide repeat domain"/>
    <property type="match status" value="5"/>
</dbReference>
<dbReference type="InterPro" id="IPR011990">
    <property type="entry name" value="TPR-like_helical_dom_sf"/>
</dbReference>
<organism evidence="4 5">
    <name type="scientific">Clitoria ternatea</name>
    <name type="common">Butterfly pea</name>
    <dbReference type="NCBI Taxonomy" id="43366"/>
    <lineage>
        <taxon>Eukaryota</taxon>
        <taxon>Viridiplantae</taxon>
        <taxon>Streptophyta</taxon>
        <taxon>Embryophyta</taxon>
        <taxon>Tracheophyta</taxon>
        <taxon>Spermatophyta</taxon>
        <taxon>Magnoliopsida</taxon>
        <taxon>eudicotyledons</taxon>
        <taxon>Gunneridae</taxon>
        <taxon>Pentapetalae</taxon>
        <taxon>rosids</taxon>
        <taxon>fabids</taxon>
        <taxon>Fabales</taxon>
        <taxon>Fabaceae</taxon>
        <taxon>Papilionoideae</taxon>
        <taxon>50 kb inversion clade</taxon>
        <taxon>NPAAA clade</taxon>
        <taxon>indigoferoid/millettioid clade</taxon>
        <taxon>Phaseoleae</taxon>
        <taxon>Clitoria</taxon>
    </lineage>
</organism>
<keyword evidence="5" id="KW-1185">Reference proteome</keyword>
<protein>
    <recommendedName>
        <fullName evidence="6">Pentatricopeptide repeat-containing protein</fullName>
    </recommendedName>
</protein>
<dbReference type="PROSITE" id="PS51375">
    <property type="entry name" value="PPR"/>
    <property type="match status" value="7"/>
</dbReference>
<evidence type="ECO:0000256" key="1">
    <source>
        <dbReference type="ARBA" id="ARBA00007626"/>
    </source>
</evidence>
<feature type="repeat" description="PPR" evidence="3">
    <location>
        <begin position="387"/>
        <end position="421"/>
    </location>
</feature>
<reference evidence="4 5" key="1">
    <citation type="submission" date="2024-01" db="EMBL/GenBank/DDBJ databases">
        <title>The genomes of 5 underutilized Papilionoideae crops provide insights into root nodulation and disease resistance.</title>
        <authorList>
            <person name="Yuan L."/>
        </authorList>
    </citation>
    <scope>NUCLEOTIDE SEQUENCE [LARGE SCALE GENOMIC DNA]</scope>
    <source>
        <strain evidence="4">LY-2023</strain>
        <tissue evidence="4">Leaf</tissue>
    </source>
</reference>
<dbReference type="Pfam" id="PF13041">
    <property type="entry name" value="PPR_2"/>
    <property type="match status" value="2"/>
</dbReference>
<dbReference type="AlphaFoldDB" id="A0AAN9JN03"/>
<evidence type="ECO:0000313" key="4">
    <source>
        <dbReference type="EMBL" id="KAK7300294.1"/>
    </source>
</evidence>